<dbReference type="AlphaFoldDB" id="Q9Z422"/>
<gene>
    <name evidence="2" type="primary">gltB</name>
</gene>
<dbReference type="AntiFam" id="ANF00142">
    <property type="entry name" value="Shadow ORF (opposite yadG)"/>
</dbReference>
<reference evidence="2" key="1">
    <citation type="submission" date="1996-10" db="EMBL/GenBank/DDBJ databases">
        <title>Cloning of the glucose transport binding protein gene, gltB, and characterization of the high-affinity glucose transport system in Pseudomonas putida.</title>
        <authorList>
            <person name="Worobec E.A."/>
            <person name="Tong H."/>
            <person name="Adewoye L.O."/>
        </authorList>
    </citation>
    <scope>NUCLEOTIDE SEQUENCE</scope>
    <source>
        <strain evidence="2">ATCC 12633</strain>
    </source>
</reference>
<dbReference type="EMBL" id="U74323">
    <property type="protein sequence ID" value="AAD00241.1"/>
    <property type="molecule type" value="Genomic_DNA"/>
</dbReference>
<feature type="region of interest" description="Disordered" evidence="1">
    <location>
        <begin position="103"/>
        <end position="165"/>
    </location>
</feature>
<organism evidence="2">
    <name type="scientific">Pseudomonas putida</name>
    <name type="common">Arthrobacter siderocapsulatus</name>
    <dbReference type="NCBI Taxonomy" id="303"/>
    <lineage>
        <taxon>Bacteria</taxon>
        <taxon>Pseudomonadati</taxon>
        <taxon>Pseudomonadota</taxon>
        <taxon>Gammaproteobacteria</taxon>
        <taxon>Pseudomonadales</taxon>
        <taxon>Pseudomonadaceae</taxon>
        <taxon>Pseudomonas</taxon>
    </lineage>
</organism>
<feature type="region of interest" description="Disordered" evidence="1">
    <location>
        <begin position="20"/>
        <end position="50"/>
    </location>
</feature>
<name>Q9Z422_PSEPU</name>
<dbReference type="AntiFam" id="ANF00095">
    <property type="entry name" value="Shadow ORF (opposite ABC transporters)"/>
</dbReference>
<accession>Q9Z422</accession>
<sequence length="443" mass="48140">MAGNGQAFDRGQFFVHGDCQQRAPQRGKQHQHQRTAAEDPGQVGGADGQQVTEQVGHQVDAHIVHEAQYHQAQRQSAGGENAEQGIGGQRLALLQGHQQNRPVAGSRWSLPVPGCRPGQSPWPHRAKRHGTGCRQNRPCAAIPRRNPAGRQPAPGTSRQARRREENQPCLECSPCTWVPGATTEPYRSWLLSWWWWYMARLGAVLPNSSTNAGSTADLLGVVRAAHVTVQAHHLVGGAHHQVQVVGHHQHAAAMAVAQAGDEVVQLGLADHVHTLHRFVENQHLGFAQQGAGQQHALYLVAGNGLDRADDDLFGAHFLQRRQGCGAVYAGHQAQEAQHRQRQRGIDLNLLRHVANAQLRLAPYFATVRLEQPEYGAHQGGLARPVGADQGDDLAGCDRQVDAVEHRLAAKGDADLLQADQGIATAALRQLRTGRPLPRSGSRQ</sequence>
<evidence type="ECO:0000256" key="1">
    <source>
        <dbReference type="SAM" id="MobiDB-lite"/>
    </source>
</evidence>
<protein>
    <submittedName>
        <fullName evidence="2">Glucose-binding protein</fullName>
    </submittedName>
</protein>
<evidence type="ECO:0000313" key="2">
    <source>
        <dbReference type="EMBL" id="AAD00241.1"/>
    </source>
</evidence>
<proteinExistence type="predicted"/>